<evidence type="ECO:0000313" key="3">
    <source>
        <dbReference type="Proteomes" id="UP000674416"/>
    </source>
</evidence>
<dbReference type="Pfam" id="PF04101">
    <property type="entry name" value="Glyco_tran_28_C"/>
    <property type="match status" value="1"/>
</dbReference>
<dbReference type="EMBL" id="JAFDST010000001">
    <property type="protein sequence ID" value="MBP1080864.1"/>
    <property type="molecule type" value="Genomic_DNA"/>
</dbReference>
<keyword evidence="3" id="KW-1185">Reference proteome</keyword>
<accession>A0ABS4CUV2</accession>
<evidence type="ECO:0000259" key="1">
    <source>
        <dbReference type="Pfam" id="PF04101"/>
    </source>
</evidence>
<dbReference type="Proteomes" id="UP000674416">
    <property type="component" value="Unassembled WGS sequence"/>
</dbReference>
<protein>
    <submittedName>
        <fullName evidence="2">UDP-N-acetylglucosamine:LPS N-acetylglucosamine transferase</fullName>
    </submittedName>
</protein>
<feature type="domain" description="Glycosyl transferase family 28 C-terminal" evidence="1">
    <location>
        <begin position="280"/>
        <end position="337"/>
    </location>
</feature>
<organism evidence="2 3">
    <name type="scientific">Bacillus capparidis</name>
    <dbReference type="NCBI Taxonomy" id="1840411"/>
    <lineage>
        <taxon>Bacteria</taxon>
        <taxon>Bacillati</taxon>
        <taxon>Bacillota</taxon>
        <taxon>Bacilli</taxon>
        <taxon>Bacillales</taxon>
        <taxon>Bacillaceae</taxon>
        <taxon>Bacillus</taxon>
    </lineage>
</organism>
<name>A0ABS4CUV2_9BACI</name>
<gene>
    <name evidence="2" type="ORF">JOC74_001352</name>
</gene>
<sequence>MTKIFMVPNPTGTGHNMRMYSIACKLTENKDADVTIVLSSLQDTFTPLIENIGAQVINFNPERVVNYSKKSHLEEELTWQTMINQYFSDTFFNGSVILKYMSLFSENKPDVVVSDYNINASIAACMLNIKHVFVTERFNFTLVDVSNELLKKGGFRLNEAELDSARTSMNELFKWLGNNTELILTDKPYVEEMDRNSLIKTFFDEGKAHFVGPMIRSIEQKEDPSFLSSLGINEEAFPLITATVSGTTMFKENKKKLLDLYIDMFQKIKKDYPQAQMVLLARENLVVPEGILSLPYISNWIPLLKKSNVLLSHPGWITVTEISAMGIPAIFCLASFKEYHEAEAYLRLDKLGYQTHYGFDLDSLVEKVDSTINNKDLVTSIYKNVYEDSNGASKASDYILSVALQENQKILN</sequence>
<dbReference type="SUPFAM" id="SSF53756">
    <property type="entry name" value="UDP-Glycosyltransferase/glycogen phosphorylase"/>
    <property type="match status" value="1"/>
</dbReference>
<dbReference type="Gene3D" id="3.40.50.2000">
    <property type="entry name" value="Glycogen Phosphorylase B"/>
    <property type="match status" value="2"/>
</dbReference>
<reference evidence="2 3" key="1">
    <citation type="submission" date="2021-01" db="EMBL/GenBank/DDBJ databases">
        <title>Genomic Encyclopedia of Type Strains, Phase IV (KMG-IV): sequencing the most valuable type-strain genomes for metagenomic binning, comparative biology and taxonomic classification.</title>
        <authorList>
            <person name="Goeker M."/>
        </authorList>
    </citation>
    <scope>NUCLEOTIDE SEQUENCE [LARGE SCALE GENOMIC DNA]</scope>
    <source>
        <strain evidence="2 3">DSM 103394</strain>
    </source>
</reference>
<evidence type="ECO:0000313" key="2">
    <source>
        <dbReference type="EMBL" id="MBP1080864.1"/>
    </source>
</evidence>
<dbReference type="InterPro" id="IPR007235">
    <property type="entry name" value="Glyco_trans_28_C"/>
</dbReference>
<dbReference type="RefSeq" id="WP_053603537.1">
    <property type="nucleotide sequence ID" value="NZ_JAFDST010000001.1"/>
</dbReference>
<keyword evidence="2" id="KW-0808">Transferase</keyword>
<proteinExistence type="predicted"/>
<comment type="caution">
    <text evidence="2">The sequence shown here is derived from an EMBL/GenBank/DDBJ whole genome shotgun (WGS) entry which is preliminary data.</text>
</comment>
<dbReference type="GO" id="GO:0016740">
    <property type="term" value="F:transferase activity"/>
    <property type="evidence" value="ECO:0007669"/>
    <property type="project" value="UniProtKB-KW"/>
</dbReference>